<dbReference type="EMBL" id="BAAFRS010000047">
    <property type="protein sequence ID" value="GAB1219973.1"/>
    <property type="molecule type" value="Genomic_DNA"/>
</dbReference>
<reference evidence="2 3" key="1">
    <citation type="journal article" date="2019" name="PLoS Negl. Trop. Dis.">
        <title>Whole genome sequencing of Entamoeba nuttalli reveals mammalian host-related molecular signatures and a novel octapeptide-repeat surface protein.</title>
        <authorList>
            <person name="Tanaka M."/>
            <person name="Makiuchi T."/>
            <person name="Komiyama T."/>
            <person name="Shiina T."/>
            <person name="Osaki K."/>
            <person name="Tachibana H."/>
        </authorList>
    </citation>
    <scope>NUCLEOTIDE SEQUENCE [LARGE SCALE GENOMIC DNA]</scope>
    <source>
        <strain evidence="2 3">P19-061405</strain>
    </source>
</reference>
<accession>A0ABQ0DAU5</accession>
<comment type="caution">
    <text evidence="2">The sequence shown here is derived from an EMBL/GenBank/DDBJ whole genome shotgun (WGS) entry which is preliminary data.</text>
</comment>
<dbReference type="InterPro" id="IPR005172">
    <property type="entry name" value="CRC"/>
</dbReference>
<dbReference type="Proteomes" id="UP001628156">
    <property type="component" value="Unassembled WGS sequence"/>
</dbReference>
<name>A0ABQ0DAU5_9EUKA</name>
<evidence type="ECO:0000259" key="1">
    <source>
        <dbReference type="PROSITE" id="PS51634"/>
    </source>
</evidence>
<evidence type="ECO:0000313" key="2">
    <source>
        <dbReference type="EMBL" id="GAB1219973.1"/>
    </source>
</evidence>
<dbReference type="PROSITE" id="PS51634">
    <property type="entry name" value="CRC"/>
    <property type="match status" value="1"/>
</dbReference>
<evidence type="ECO:0000313" key="3">
    <source>
        <dbReference type="Proteomes" id="UP001628156"/>
    </source>
</evidence>
<feature type="domain" description="CRC" evidence="1">
    <location>
        <begin position="1"/>
        <end position="50"/>
    </location>
</feature>
<proteinExistence type="predicted"/>
<sequence length="176" mass="20460">MAKEIKFCDFGLFPCRCQTTACLESNCSCFQGGNFCSPLCTCNCCKNRKENEQEVLAKARKLLGLEEPHSIKNENLTIEKVKKPLPINNEVTRKKIVTTQPEVNKKEKQMLIKKIKQNLKNQPLNDLFNILIKDLTKIEVNRTDLMSDEEYNDLLRKEQDTEIINRSLKYIKDLFD</sequence>
<protein>
    <recommendedName>
        <fullName evidence="1">CRC domain-containing protein</fullName>
    </recommendedName>
</protein>
<keyword evidence="3" id="KW-1185">Reference proteome</keyword>
<dbReference type="Pfam" id="PF03638">
    <property type="entry name" value="TCR"/>
    <property type="match status" value="1"/>
</dbReference>
<gene>
    <name evidence="2" type="ORF">ENUP19_0047G0032</name>
</gene>
<organism evidence="2 3">
    <name type="scientific">Entamoeba nuttalli</name>
    <dbReference type="NCBI Taxonomy" id="412467"/>
    <lineage>
        <taxon>Eukaryota</taxon>
        <taxon>Amoebozoa</taxon>
        <taxon>Evosea</taxon>
        <taxon>Archamoebae</taxon>
        <taxon>Mastigamoebida</taxon>
        <taxon>Entamoebidae</taxon>
        <taxon>Entamoeba</taxon>
    </lineage>
</organism>